<dbReference type="GO" id="GO:0015628">
    <property type="term" value="P:protein secretion by the type II secretion system"/>
    <property type="evidence" value="ECO:0007669"/>
    <property type="project" value="InterPro"/>
</dbReference>
<keyword evidence="1" id="KW-0488">Methylation</keyword>
<dbReference type="EMBL" id="CP012542">
    <property type="protein sequence ID" value="QCD45315.1"/>
    <property type="molecule type" value="Genomic_DNA"/>
</dbReference>
<dbReference type="InterPro" id="IPR000983">
    <property type="entry name" value="Bac_GSPG_pilin"/>
</dbReference>
<protein>
    <submittedName>
        <fullName evidence="2">Putative type II secretion system protein</fullName>
    </submittedName>
</protein>
<organism evidence="2 3">
    <name type="scientific">Campylobacter mucosalis CCUG 21559</name>
    <dbReference type="NCBI Taxonomy" id="1032067"/>
    <lineage>
        <taxon>Bacteria</taxon>
        <taxon>Pseudomonadati</taxon>
        <taxon>Campylobacterota</taxon>
        <taxon>Epsilonproteobacteria</taxon>
        <taxon>Campylobacterales</taxon>
        <taxon>Campylobacteraceae</taxon>
        <taxon>Campylobacter</taxon>
    </lineage>
</organism>
<dbReference type="GO" id="GO:0015627">
    <property type="term" value="C:type II protein secretion system complex"/>
    <property type="evidence" value="ECO:0007669"/>
    <property type="project" value="InterPro"/>
</dbReference>
<reference evidence="2 3" key="1">
    <citation type="submission" date="2016-07" db="EMBL/GenBank/DDBJ databases">
        <title>Comparative genomics of the Campylobacter concisus group.</title>
        <authorList>
            <person name="Miller W.G."/>
            <person name="Yee E."/>
            <person name="Chapman M.H."/>
            <person name="Huynh S."/>
            <person name="Bono J.L."/>
            <person name="On S.L.W."/>
            <person name="StLeger J."/>
            <person name="Foster G."/>
            <person name="Parker C.T."/>
        </authorList>
    </citation>
    <scope>NUCLEOTIDE SEQUENCE [LARGE SCALE GENOMIC DNA]</scope>
    <source>
        <strain evidence="2 3">CCUG 21559</strain>
    </source>
</reference>
<evidence type="ECO:0000256" key="1">
    <source>
        <dbReference type="ARBA" id="ARBA00022481"/>
    </source>
</evidence>
<dbReference type="Proteomes" id="UP000503264">
    <property type="component" value="Chromosome"/>
</dbReference>
<gene>
    <name evidence="2" type="ORF">CMUC_1565</name>
</gene>
<dbReference type="RefSeq" id="WP_171994088.1">
    <property type="nucleotide sequence ID" value="NZ_CP012542.1"/>
</dbReference>
<sequence length="138" mass="15179">MKKAFSMVELIMAIVILGILSAVAIPRLYIGRDEALLEKTKVQIQTIRSGIAIFYSDSLLRANPGYPKKLEKDGVSNDMLFSAVMPLNGIKAVKNGDGWSKEADEYFFTLGKQGAVFTYDNKSGNFSCVKGDLCDELD</sequence>
<accession>A0A6G5QHZ6</accession>
<dbReference type="Pfam" id="PF07963">
    <property type="entry name" value="N_methyl"/>
    <property type="match status" value="1"/>
</dbReference>
<dbReference type="InterPro" id="IPR045584">
    <property type="entry name" value="Pilin-like"/>
</dbReference>
<keyword evidence="3" id="KW-1185">Reference proteome</keyword>
<evidence type="ECO:0000313" key="3">
    <source>
        <dbReference type="Proteomes" id="UP000503264"/>
    </source>
</evidence>
<dbReference type="PRINTS" id="PR00813">
    <property type="entry name" value="BCTERIALGSPG"/>
</dbReference>
<dbReference type="AlphaFoldDB" id="A0A6G5QHZ6"/>
<dbReference type="NCBIfam" id="TIGR02532">
    <property type="entry name" value="IV_pilin_GFxxxE"/>
    <property type="match status" value="1"/>
</dbReference>
<name>A0A6G5QHZ6_9BACT</name>
<dbReference type="InterPro" id="IPR012902">
    <property type="entry name" value="N_methyl_site"/>
</dbReference>
<dbReference type="SUPFAM" id="SSF54523">
    <property type="entry name" value="Pili subunits"/>
    <property type="match status" value="1"/>
</dbReference>
<dbReference type="Gene3D" id="3.30.700.10">
    <property type="entry name" value="Glycoprotein, Type 4 Pilin"/>
    <property type="match status" value="1"/>
</dbReference>
<proteinExistence type="predicted"/>
<evidence type="ECO:0000313" key="2">
    <source>
        <dbReference type="EMBL" id="QCD45315.1"/>
    </source>
</evidence>